<comment type="function">
    <text evidence="1">Involved in nucleolar processing of pre-18S ribosomal RNA.</text>
</comment>
<name>A0A5N5Q9Q4_9AGAM</name>
<feature type="compositionally biased region" description="Basic and acidic residues" evidence="6">
    <location>
        <begin position="380"/>
        <end position="392"/>
    </location>
</feature>
<sequence>MPLRNSLHRRSHKERSQLSHRSKLGLLEKHKDYVLRARDYRSKRERLRVLRLKAESRNRDEFYFGMSKKKTQGGVEFVQRGEGALPVDMVKLLKSQDEGYLRTVRKKGLKRIDAIKAQLTSMVDLISEDVEDVNEDVVQTLRAAGVLPGNARTRKGKAKELTPRHIVFVDNEEDATNYNNLSVLENEENESEDRSESQWSDEDEYAPQRAHKQEIKRQGAAKKHRFGLLHELSTRLKRDIALRHALRELEMQKHLMGLGARSKIRGPERVEDESGVDGGSNERGAVKFAKQATTMESTTPELDVPIGLAIDFADELAMDLNGALVSPSPSQTTGRLTSIESASPASTTYMTSPSISPIARPTSFAPTMNPDSDSDSSELDEPKGKLVSDKGKSRAIPTPRLTISDLAREFHTPPDTSFGTPSGSGMAKNSARAVTEPTSPDLPSIMPLGPSPAGPQADDTPRPSRIRSGISFGSLREAVNNHRKSISRQSSLAPTTSGPGSPVQSIARRLSLKGLGALVRRKKDKDSSRSRSGLSSQVTSGASTPASAFLTPSSTIVRRANGTARESISGIWESGPSATTPRETSPKVESEVATRPIRGRADTAPGDYFGFTFGFEDEGERDGEDTDEPSREDSSDVLIETPPAEPPRPTSIFDTLPRELHLLILSHLARSYVGDYERALRDGDWSVSRAESDQHKWVGEAAGLRAIIGTARVSRSWHTLAYDGSFRSRIHYASLVPTRPAVPAHTNWITPAVRAQAKAQPASAELDAQDERVLRLLRTAGPCLTELDLRGFARIDAESLQSLVDCISAPTPVVPKSEVPVQSLLSLTRCDAVPTLPPRATNLTRLVLSSCLHVSSSALHALLSVSPHLQHLEMRALPAVTDETCSIISTVCRSIAYLDVSRCQNLGPEAVYHICGVARLHIPNTGLTRLKALHMAGYAYIDSIVLRRLGSNLGHTLETLNLSGAWGVHDSSIAAYVEIQPSPAQLERARLADVERWSRAKNMRRGWESEDRDPKFVKLSAREAGFDPTLAGPFYRRLVALRHLNLSNCRRLSDAGIGALAHAAPNLEILELAGISGIGQPGMVRLLQTCKRIRRLDLEETAVGDAVLEAITPPINPDPQEAEQDDNAEEESIHVAVRADPSYPGHALTHLLLSHCTSPQLTSPALALLVRACPKLEVLVVDGTQVDDRVLRFFVGASRARGVLGAEIGATDTRHVARYGLPPAEATRPRRGTREWAARGMGYVDGRDMDVTTGQDECDESKVVVKTYWSWQAVDAVLERRRMSAGLSRRNTDGAGQAIGRFARAFSGYQQHDVHPGIHWIFIGWAARGPESGRRPRDGPELKITRDTWEGYKRRNASIIVDFFQGMYKSTLVRPECTCSKISITSDPSIYMYLTLGLLLYVDPALAVETEVPKDSSYGYLKKLFGRWFNVEPENLLAAEVWSHKFYKFYDEYMNLAEPAEKDKLVVYELPVPLSPGPDHAEMRAFLAVGGDDSEEDDGIERNLKSQVRRRGEAESRGSPAAGAPKSARSHSNCKAFRTDFAGEKRKMDDGSENRKDTAW</sequence>
<comment type="caution">
    <text evidence="7">The sequence shown here is derived from an EMBL/GenBank/DDBJ whole genome shotgun (WGS) entry which is preliminary data.</text>
</comment>
<dbReference type="Gene3D" id="3.90.70.10">
    <property type="entry name" value="Cysteine proteinases"/>
    <property type="match status" value="1"/>
</dbReference>
<keyword evidence="4" id="KW-0698">rRNA processing</keyword>
<comment type="similarity">
    <text evidence="3">Belongs to the UTP11 family.</text>
</comment>
<evidence type="ECO:0000256" key="2">
    <source>
        <dbReference type="ARBA" id="ARBA00004604"/>
    </source>
</evidence>
<dbReference type="GO" id="GO:0006364">
    <property type="term" value="P:rRNA processing"/>
    <property type="evidence" value="ECO:0007669"/>
    <property type="project" value="UniProtKB-KW"/>
</dbReference>
<dbReference type="PANTHER" id="PTHR12838:SF0">
    <property type="entry name" value="U3 SMALL NUCLEOLAR RNA-ASSOCIATED PROTEIN 11-RELATED"/>
    <property type="match status" value="1"/>
</dbReference>
<feature type="compositionally biased region" description="Basic and acidic residues" evidence="6">
    <location>
        <begin position="1500"/>
        <end position="1516"/>
    </location>
</feature>
<proteinExistence type="inferred from homology"/>
<feature type="compositionally biased region" description="Polar residues" evidence="6">
    <location>
        <begin position="327"/>
        <end position="355"/>
    </location>
</feature>
<feature type="region of interest" description="Disordered" evidence="6">
    <location>
        <begin position="1491"/>
        <end position="1560"/>
    </location>
</feature>
<dbReference type="SUPFAM" id="SSF52047">
    <property type="entry name" value="RNI-like"/>
    <property type="match status" value="1"/>
</dbReference>
<evidence type="ECO:0000313" key="7">
    <source>
        <dbReference type="EMBL" id="KAB5588137.1"/>
    </source>
</evidence>
<reference evidence="7 8" key="1">
    <citation type="journal article" date="2019" name="Fungal Biol. Biotechnol.">
        <title>Draft genome sequence of fastidious pathogen Ceratobasidium theobromae, which causes vascular-streak dieback in Theobroma cacao.</title>
        <authorList>
            <person name="Ali S.S."/>
            <person name="Asman A."/>
            <person name="Shao J."/>
            <person name="Firmansyah A.P."/>
            <person name="Susilo A.W."/>
            <person name="Rosmana A."/>
            <person name="McMahon P."/>
            <person name="Junaid M."/>
            <person name="Guest D."/>
            <person name="Kheng T.Y."/>
            <person name="Meinhardt L.W."/>
            <person name="Bailey B.A."/>
        </authorList>
    </citation>
    <scope>NUCLEOTIDE SEQUENCE [LARGE SCALE GENOMIC DNA]</scope>
    <source>
        <strain evidence="7 8">CT2</strain>
    </source>
</reference>
<feature type="compositionally biased region" description="Polar residues" evidence="6">
    <location>
        <begin position="487"/>
        <end position="504"/>
    </location>
</feature>
<evidence type="ECO:0000256" key="6">
    <source>
        <dbReference type="SAM" id="MobiDB-lite"/>
    </source>
</evidence>
<evidence type="ECO:0000256" key="5">
    <source>
        <dbReference type="ARBA" id="ARBA00023242"/>
    </source>
</evidence>
<dbReference type="PANTHER" id="PTHR12838">
    <property type="entry name" value="U3 SMALL NUCLEOLAR RNA-ASSOCIATED PROTEIN 11"/>
    <property type="match status" value="1"/>
</dbReference>
<feature type="region of interest" description="Disordered" evidence="6">
    <location>
        <begin position="326"/>
        <end position="652"/>
    </location>
</feature>
<feature type="region of interest" description="Disordered" evidence="6">
    <location>
        <begin position="1"/>
        <end position="22"/>
    </location>
</feature>
<dbReference type="Gene3D" id="3.80.10.10">
    <property type="entry name" value="Ribonuclease Inhibitor"/>
    <property type="match status" value="2"/>
</dbReference>
<dbReference type="InterPro" id="IPR032675">
    <property type="entry name" value="LRR_dom_sf"/>
</dbReference>
<evidence type="ECO:0000256" key="1">
    <source>
        <dbReference type="ARBA" id="ARBA00004099"/>
    </source>
</evidence>
<dbReference type="SMART" id="SM00367">
    <property type="entry name" value="LRR_CC"/>
    <property type="match status" value="8"/>
</dbReference>
<gene>
    <name evidence="7" type="ORF">CTheo_8420</name>
</gene>
<dbReference type="Proteomes" id="UP000383932">
    <property type="component" value="Unassembled WGS sequence"/>
</dbReference>
<feature type="compositionally biased region" description="Polar residues" evidence="6">
    <location>
        <begin position="414"/>
        <end position="423"/>
    </location>
</feature>
<feature type="compositionally biased region" description="Polar residues" evidence="6">
    <location>
        <begin position="533"/>
        <end position="556"/>
    </location>
</feature>
<accession>A0A5N5Q9Q4</accession>
<organism evidence="7 8">
    <name type="scientific">Ceratobasidium theobromae</name>
    <dbReference type="NCBI Taxonomy" id="1582974"/>
    <lineage>
        <taxon>Eukaryota</taxon>
        <taxon>Fungi</taxon>
        <taxon>Dikarya</taxon>
        <taxon>Basidiomycota</taxon>
        <taxon>Agaricomycotina</taxon>
        <taxon>Agaricomycetes</taxon>
        <taxon>Cantharellales</taxon>
        <taxon>Ceratobasidiaceae</taxon>
        <taxon>Ceratobasidium</taxon>
    </lineage>
</organism>
<feature type="compositionally biased region" description="Basic and acidic residues" evidence="6">
    <location>
        <begin position="1537"/>
        <end position="1560"/>
    </location>
</feature>
<dbReference type="EMBL" id="SSOP01000555">
    <property type="protein sequence ID" value="KAB5588137.1"/>
    <property type="molecule type" value="Genomic_DNA"/>
</dbReference>
<evidence type="ECO:0000256" key="4">
    <source>
        <dbReference type="ARBA" id="ARBA00022552"/>
    </source>
</evidence>
<keyword evidence="8" id="KW-1185">Reference proteome</keyword>
<evidence type="ECO:0000313" key="8">
    <source>
        <dbReference type="Proteomes" id="UP000383932"/>
    </source>
</evidence>
<evidence type="ECO:0000256" key="3">
    <source>
        <dbReference type="ARBA" id="ARBA00008105"/>
    </source>
</evidence>
<dbReference type="SUPFAM" id="SSF54001">
    <property type="entry name" value="Cysteine proteinases"/>
    <property type="match status" value="1"/>
</dbReference>
<protein>
    <submittedName>
        <fullName evidence="7">SCF E3 ubiquitin ligase complex F-box protein grrA</fullName>
    </submittedName>
</protein>
<comment type="subcellular location">
    <subcellularLocation>
        <location evidence="2">Nucleus</location>
        <location evidence="2">Nucleolus</location>
    </subcellularLocation>
</comment>
<feature type="region of interest" description="Disordered" evidence="6">
    <location>
        <begin position="185"/>
        <end position="221"/>
    </location>
</feature>
<dbReference type="InterPro" id="IPR038765">
    <property type="entry name" value="Papain-like_cys_pep_sf"/>
</dbReference>
<dbReference type="InterPro" id="IPR006553">
    <property type="entry name" value="Leu-rich_rpt_Cys-con_subtyp"/>
</dbReference>
<dbReference type="OrthoDB" id="550575at2759"/>
<feature type="compositionally biased region" description="Acidic residues" evidence="6">
    <location>
        <begin position="185"/>
        <end position="205"/>
    </location>
</feature>
<feature type="compositionally biased region" description="Acidic residues" evidence="6">
    <location>
        <begin position="615"/>
        <end position="627"/>
    </location>
</feature>
<dbReference type="InterPro" id="IPR007144">
    <property type="entry name" value="SSU_processome_Utp11"/>
</dbReference>
<dbReference type="GO" id="GO:0032040">
    <property type="term" value="C:small-subunit processome"/>
    <property type="evidence" value="ECO:0007669"/>
    <property type="project" value="InterPro"/>
</dbReference>
<keyword evidence="5" id="KW-0539">Nucleus</keyword>
<dbReference type="Pfam" id="PF03998">
    <property type="entry name" value="Utp11"/>
    <property type="match status" value="1"/>
</dbReference>